<comment type="caution">
    <text evidence="1">The sequence shown here is derived from an EMBL/GenBank/DDBJ whole genome shotgun (WGS) entry which is preliminary data.</text>
</comment>
<reference evidence="1" key="1">
    <citation type="submission" date="2023-04" db="EMBL/GenBank/DDBJ databases">
        <title>Phytophthora lilii NBRC 32176.</title>
        <authorList>
            <person name="Ichikawa N."/>
            <person name="Sato H."/>
            <person name="Tonouchi N."/>
        </authorList>
    </citation>
    <scope>NUCLEOTIDE SEQUENCE</scope>
    <source>
        <strain evidence="1">NBRC 32176</strain>
    </source>
</reference>
<dbReference type="AlphaFoldDB" id="A0A9W6THF2"/>
<gene>
    <name evidence="1" type="ORF">Plil01_000360900</name>
</gene>
<organism evidence="1 2">
    <name type="scientific">Phytophthora lilii</name>
    <dbReference type="NCBI Taxonomy" id="2077276"/>
    <lineage>
        <taxon>Eukaryota</taxon>
        <taxon>Sar</taxon>
        <taxon>Stramenopiles</taxon>
        <taxon>Oomycota</taxon>
        <taxon>Peronosporomycetes</taxon>
        <taxon>Peronosporales</taxon>
        <taxon>Peronosporaceae</taxon>
        <taxon>Phytophthora</taxon>
    </lineage>
</organism>
<name>A0A9W6THF2_9STRA</name>
<keyword evidence="2" id="KW-1185">Reference proteome</keyword>
<protein>
    <submittedName>
        <fullName evidence="1">Unnamed protein product</fullName>
    </submittedName>
</protein>
<dbReference type="EMBL" id="BSXW01000142">
    <property type="protein sequence ID" value="GMF13096.1"/>
    <property type="molecule type" value="Genomic_DNA"/>
</dbReference>
<proteinExistence type="predicted"/>
<dbReference type="Proteomes" id="UP001165083">
    <property type="component" value="Unassembled WGS sequence"/>
</dbReference>
<evidence type="ECO:0000313" key="2">
    <source>
        <dbReference type="Proteomes" id="UP001165083"/>
    </source>
</evidence>
<accession>A0A9W6THF2</accession>
<evidence type="ECO:0000313" key="1">
    <source>
        <dbReference type="EMBL" id="GMF13096.1"/>
    </source>
</evidence>
<sequence>MGGIEPPPSRLGALPLSYIGGGLDGNIAGYSSGCSTGAKWRTKLLMSQSFTGSNYLVKEPITFEELFLQNLSNLIQRHVVIRRIGSRTVGVVMLWVGPENKVRHICRPIPRPTNSRNRALVYQIGNHTQFLGFLAHRYESLVYTITLISSGSPLSASLELLLSAPSLELEAPYTSSSSSSVGSSASLGRSTASGNCMISRALPRARRPRTAASTATWPRARASMVALKDVKLG</sequence>